<evidence type="ECO:0000313" key="3">
    <source>
        <dbReference type="Proteomes" id="UP000008311"/>
    </source>
</evidence>
<feature type="compositionally biased region" description="Basic and acidic residues" evidence="1">
    <location>
        <begin position="127"/>
        <end position="198"/>
    </location>
</feature>
<accession>B9TPU0</accession>
<dbReference type="GO" id="GO:0016301">
    <property type="term" value="F:kinase activity"/>
    <property type="evidence" value="ECO:0007669"/>
    <property type="project" value="UniProtKB-KW"/>
</dbReference>
<name>B9TPU0_RICCO</name>
<protein>
    <submittedName>
        <fullName evidence="2">Two-component system sensor histidine kinase/response regulator, putative</fullName>
    </submittedName>
</protein>
<keyword evidence="2" id="KW-0808">Transferase</keyword>
<dbReference type="AlphaFoldDB" id="B9TPU0"/>
<sequence>RPAARAEADARPGRRHRPAGAAGRTPEALHGADRGRRPDQHRSAGRRAEGRVRDQGGDQRPQGAGDRGRLPHRYHPARHHDARDGRLRDVPPSEIRSADGAHPHHLPVREGRRRRHRGRPAPGRGRLRVEAGRPDDPQGAHRDTFVAGHGDGRPEAPERTADRERAPARRRGAHDAPRPQEPHRRHPAREPGAARERPAGSAARACAHDRDGRQPRARHDQPHARHP</sequence>
<keyword evidence="2" id="KW-0418">Kinase</keyword>
<feature type="non-terminal residue" evidence="2">
    <location>
        <position position="1"/>
    </location>
</feature>
<dbReference type="EMBL" id="EQ996881">
    <property type="protein sequence ID" value="EEF22125.1"/>
    <property type="molecule type" value="Genomic_DNA"/>
</dbReference>
<organism evidence="2 3">
    <name type="scientific">Ricinus communis</name>
    <name type="common">Castor bean</name>
    <dbReference type="NCBI Taxonomy" id="3988"/>
    <lineage>
        <taxon>Eukaryota</taxon>
        <taxon>Viridiplantae</taxon>
        <taxon>Streptophyta</taxon>
        <taxon>Embryophyta</taxon>
        <taxon>Tracheophyta</taxon>
        <taxon>Spermatophyta</taxon>
        <taxon>Magnoliopsida</taxon>
        <taxon>eudicotyledons</taxon>
        <taxon>Gunneridae</taxon>
        <taxon>Pentapetalae</taxon>
        <taxon>rosids</taxon>
        <taxon>fabids</taxon>
        <taxon>Malpighiales</taxon>
        <taxon>Euphorbiaceae</taxon>
        <taxon>Acalyphoideae</taxon>
        <taxon>Acalypheae</taxon>
        <taxon>Ricinus</taxon>
    </lineage>
</organism>
<dbReference type="InParanoid" id="B9TPU0"/>
<feature type="compositionally biased region" description="Basic and acidic residues" evidence="1">
    <location>
        <begin position="79"/>
        <end position="110"/>
    </location>
</feature>
<evidence type="ECO:0000256" key="1">
    <source>
        <dbReference type="SAM" id="MobiDB-lite"/>
    </source>
</evidence>
<feature type="compositionally biased region" description="Basic and acidic residues" evidence="1">
    <location>
        <begin position="206"/>
        <end position="227"/>
    </location>
</feature>
<dbReference type="Proteomes" id="UP000008311">
    <property type="component" value="Unassembled WGS sequence"/>
</dbReference>
<gene>
    <name evidence="2" type="ORF">RCOM_2010150</name>
</gene>
<feature type="compositionally biased region" description="Basic and acidic residues" evidence="1">
    <location>
        <begin position="1"/>
        <end position="12"/>
    </location>
</feature>
<keyword evidence="3" id="KW-1185">Reference proteome</keyword>
<evidence type="ECO:0000313" key="2">
    <source>
        <dbReference type="EMBL" id="EEF22125.1"/>
    </source>
</evidence>
<proteinExistence type="predicted"/>
<feature type="compositionally biased region" description="Basic and acidic residues" evidence="1">
    <location>
        <begin position="30"/>
        <end position="57"/>
    </location>
</feature>
<feature type="region of interest" description="Disordered" evidence="1">
    <location>
        <begin position="1"/>
        <end position="227"/>
    </location>
</feature>
<reference evidence="3" key="1">
    <citation type="journal article" date="2010" name="Nat. Biotechnol.">
        <title>Draft genome sequence of the oilseed species Ricinus communis.</title>
        <authorList>
            <person name="Chan A.P."/>
            <person name="Crabtree J."/>
            <person name="Zhao Q."/>
            <person name="Lorenzi H."/>
            <person name="Orvis J."/>
            <person name="Puiu D."/>
            <person name="Melake-Berhan A."/>
            <person name="Jones K.M."/>
            <person name="Redman J."/>
            <person name="Chen G."/>
            <person name="Cahoon E.B."/>
            <person name="Gedil M."/>
            <person name="Stanke M."/>
            <person name="Haas B.J."/>
            <person name="Wortman J.R."/>
            <person name="Fraser-Liggett C.M."/>
            <person name="Ravel J."/>
            <person name="Rabinowicz P.D."/>
        </authorList>
    </citation>
    <scope>NUCLEOTIDE SEQUENCE [LARGE SCALE GENOMIC DNA]</scope>
    <source>
        <strain evidence="3">cv. Hale</strain>
    </source>
</reference>